<keyword evidence="2" id="KW-1185">Reference proteome</keyword>
<comment type="caution">
    <text evidence="1">The sequence shown here is derived from an EMBL/GenBank/DDBJ whole genome shotgun (WGS) entry which is preliminary data.</text>
</comment>
<gene>
    <name evidence="1" type="ORF">FZ040_02650</name>
</gene>
<dbReference type="Proteomes" id="UP000323646">
    <property type="component" value="Unassembled WGS sequence"/>
</dbReference>
<evidence type="ECO:0000313" key="1">
    <source>
        <dbReference type="EMBL" id="TYZ24955.1"/>
    </source>
</evidence>
<reference evidence="1 2" key="1">
    <citation type="submission" date="2019-08" db="EMBL/GenBank/DDBJ databases">
        <title>Selenomonas sp. mPRGC5 and Selenomonas sp. mPRGC8 isolated from ruminal fluid of dairy goat (Capra hircus).</title>
        <authorList>
            <person name="Poothong S."/>
            <person name="Nuengjamnong C."/>
            <person name="Tanasupawat S."/>
        </authorList>
    </citation>
    <scope>NUCLEOTIDE SEQUENCE [LARGE SCALE GENOMIC DNA]</scope>
    <source>
        <strain evidence="2">mPRGC5</strain>
    </source>
</reference>
<name>A0A5D6WD67_9FIRM</name>
<dbReference type="RefSeq" id="WP_149170574.1">
    <property type="nucleotide sequence ID" value="NZ_VTOY01000001.1"/>
</dbReference>
<dbReference type="AlphaFoldDB" id="A0A5D6WD67"/>
<organism evidence="1 2">
    <name type="scientific">Selenomonas ruminis</name>
    <dbReference type="NCBI Taxonomy" id="2593411"/>
    <lineage>
        <taxon>Bacteria</taxon>
        <taxon>Bacillati</taxon>
        <taxon>Bacillota</taxon>
        <taxon>Negativicutes</taxon>
        <taxon>Selenomonadales</taxon>
        <taxon>Selenomonadaceae</taxon>
        <taxon>Selenomonas</taxon>
    </lineage>
</organism>
<sequence>MSRFRRKSNRKNLKHFKKVVNYSAGLGQKSRNEVLHEYYKQNVNDTRLWQDTIIDMLIIFCYALNKEYGFGKTRVNRFYEKTASISQCVRLNYVTFAELEKILQEEAKYTYDHVDYSKENYSRENRIRLKTIEEVSVIMYFAMFEVYNFQAKRLKKIGACMAAETSAMAKGKITVADLEKVLDKKAHITFDKDFSHKEEATA</sequence>
<protein>
    <submittedName>
        <fullName evidence="1">Uncharacterized protein</fullName>
    </submittedName>
</protein>
<proteinExistence type="predicted"/>
<accession>A0A5D6WD67</accession>
<dbReference type="EMBL" id="VTOY01000001">
    <property type="protein sequence ID" value="TYZ24955.1"/>
    <property type="molecule type" value="Genomic_DNA"/>
</dbReference>
<evidence type="ECO:0000313" key="2">
    <source>
        <dbReference type="Proteomes" id="UP000323646"/>
    </source>
</evidence>